<dbReference type="Proteomes" id="UP001162162">
    <property type="component" value="Unassembled WGS sequence"/>
</dbReference>
<dbReference type="PANTHER" id="PTHR46599">
    <property type="entry name" value="PIGGYBAC TRANSPOSABLE ELEMENT-DERIVED PROTEIN 4"/>
    <property type="match status" value="1"/>
</dbReference>
<organism evidence="4 5">
    <name type="scientific">Aromia moschata</name>
    <dbReference type="NCBI Taxonomy" id="1265417"/>
    <lineage>
        <taxon>Eukaryota</taxon>
        <taxon>Metazoa</taxon>
        <taxon>Ecdysozoa</taxon>
        <taxon>Arthropoda</taxon>
        <taxon>Hexapoda</taxon>
        <taxon>Insecta</taxon>
        <taxon>Pterygota</taxon>
        <taxon>Neoptera</taxon>
        <taxon>Endopterygota</taxon>
        <taxon>Coleoptera</taxon>
        <taxon>Polyphaga</taxon>
        <taxon>Cucujiformia</taxon>
        <taxon>Chrysomeloidea</taxon>
        <taxon>Cerambycidae</taxon>
        <taxon>Cerambycinae</taxon>
        <taxon>Callichromatini</taxon>
        <taxon>Aromia</taxon>
    </lineage>
</organism>
<sequence>MHIDNYYERSNSEYLPLKLNAAQRDAYLSALLDEDVDESDGSDDSEDENWLPTGDRWRGSRNNEESDNEEESASDAEVAESDDGQGEVEDESASGSSDEEDADDNTEANASEGASAAPEVPRDNTSTTYVAKDKTVWNKTPPQNRQTPSRNIVRQRAGPHRSTEMLSISNTFKKIVSVEMVDIIVRCTNKKAEATFQDYNGKHPEKEPRVWKRVTPQEMYSFFAILIAAGCNNSNTDHINDMWKKVSYPLYRATMGRQRFKSLLRFIRFDDHTTRRARAATDKAAPITDIWNMINANLASIYKPTENLTIDEQLYPYRGRTKFTQYMPSKPAKYGLKVWWIYDAENGFPLKGMLYTGKVGNTRDVNQGERIVKELAVAYRGSGRNISMDRFFTTLSLAKHLLMWNLTMVGTLKKNKPYIPNEMKASKSRELLSTRFGFHEKVTMCSYVPKKNKAVILLSTMHDDAAISDAIHHKPDMILFYNKTKAGVDTMDQMCSRYSSQRRTCRWPLAFFFNILDIASLAAYLVYYENNKMIPRKTNQRKTFLLQLAEELALPMIEDRSVNQQIMRHESTKMAINSFFDRPVAVQIPADNNPRDSTGRKVILCSASYNILNPIHYLTRI</sequence>
<evidence type="ECO:0000256" key="2">
    <source>
        <dbReference type="SAM" id="Phobius"/>
    </source>
</evidence>
<feature type="region of interest" description="Disordered" evidence="1">
    <location>
        <begin position="33"/>
        <end position="162"/>
    </location>
</feature>
<proteinExistence type="predicted"/>
<dbReference type="InterPro" id="IPR029526">
    <property type="entry name" value="PGBD"/>
</dbReference>
<dbReference type="EMBL" id="JAPWTK010000672">
    <property type="protein sequence ID" value="KAJ8937203.1"/>
    <property type="molecule type" value="Genomic_DNA"/>
</dbReference>
<dbReference type="PANTHER" id="PTHR46599:SF6">
    <property type="entry name" value="DUAL SPECIFICITY PHOSPHATASE 26"/>
    <property type="match status" value="1"/>
</dbReference>
<evidence type="ECO:0000313" key="5">
    <source>
        <dbReference type="Proteomes" id="UP001162162"/>
    </source>
</evidence>
<keyword evidence="2" id="KW-0472">Membrane</keyword>
<feature type="compositionally biased region" description="Polar residues" evidence="1">
    <location>
        <begin position="137"/>
        <end position="152"/>
    </location>
</feature>
<evidence type="ECO:0000256" key="1">
    <source>
        <dbReference type="SAM" id="MobiDB-lite"/>
    </source>
</evidence>
<name>A0AAV8XDY3_9CUCU</name>
<feature type="compositionally biased region" description="Acidic residues" evidence="1">
    <location>
        <begin position="33"/>
        <end position="49"/>
    </location>
</feature>
<dbReference type="AlphaFoldDB" id="A0AAV8XDY3"/>
<keyword evidence="2" id="KW-0812">Transmembrane</keyword>
<dbReference type="Pfam" id="PF13843">
    <property type="entry name" value="DDE_Tnp_1_7"/>
    <property type="match status" value="1"/>
</dbReference>
<reference evidence="4" key="1">
    <citation type="journal article" date="2023" name="Insect Mol. Biol.">
        <title>Genome sequencing provides insights into the evolution of gene families encoding plant cell wall-degrading enzymes in longhorned beetles.</title>
        <authorList>
            <person name="Shin N.R."/>
            <person name="Okamura Y."/>
            <person name="Kirsch R."/>
            <person name="Pauchet Y."/>
        </authorList>
    </citation>
    <scope>NUCLEOTIDE SEQUENCE</scope>
    <source>
        <strain evidence="4">AMC_N1</strain>
    </source>
</reference>
<protein>
    <recommendedName>
        <fullName evidence="3">PiggyBac transposable element-derived protein domain-containing protein</fullName>
    </recommendedName>
</protein>
<accession>A0AAV8XDY3</accession>
<comment type="caution">
    <text evidence="4">The sequence shown here is derived from an EMBL/GenBank/DDBJ whole genome shotgun (WGS) entry which is preliminary data.</text>
</comment>
<feature type="compositionally biased region" description="Basic and acidic residues" evidence="1">
    <location>
        <begin position="55"/>
        <end position="64"/>
    </location>
</feature>
<gene>
    <name evidence="4" type="ORF">NQ318_005969</name>
</gene>
<feature type="domain" description="PiggyBac transposable element-derived protein" evidence="3">
    <location>
        <begin position="170"/>
        <end position="523"/>
    </location>
</feature>
<keyword evidence="2" id="KW-1133">Transmembrane helix</keyword>
<evidence type="ECO:0000259" key="3">
    <source>
        <dbReference type="Pfam" id="PF13843"/>
    </source>
</evidence>
<keyword evidence="5" id="KW-1185">Reference proteome</keyword>
<feature type="transmembrane region" description="Helical" evidence="2">
    <location>
        <begin position="507"/>
        <end position="527"/>
    </location>
</feature>
<evidence type="ECO:0000313" key="4">
    <source>
        <dbReference type="EMBL" id="KAJ8937203.1"/>
    </source>
</evidence>
<feature type="compositionally biased region" description="Acidic residues" evidence="1">
    <location>
        <begin position="65"/>
        <end position="106"/>
    </location>
</feature>